<dbReference type="Pfam" id="PF13855">
    <property type="entry name" value="LRR_8"/>
    <property type="match status" value="1"/>
</dbReference>
<evidence type="ECO:0000313" key="20">
    <source>
        <dbReference type="Proteomes" id="UP001227230"/>
    </source>
</evidence>
<dbReference type="SUPFAM" id="SSF56112">
    <property type="entry name" value="Protein kinase-like (PK-like)"/>
    <property type="match status" value="3"/>
</dbReference>
<keyword evidence="4" id="KW-0433">Leucine-rich repeat</keyword>
<dbReference type="InterPro" id="IPR001245">
    <property type="entry name" value="Ser-Thr/Tyr_kinase_cat_dom"/>
</dbReference>
<sequence length="2157" mass="241491">MSMGTVRSPGVGRVLEWGALNSRAAAGEFWFFGTVGCLSRWVWKKDNFRYPAVSKIVRMDLLGFLLGCMALREIPKGEKQRQSVVGEMRRFSKVIDDLEMKDLPLQGGSFNWRGGLNNQSQSGLDRFLVSEVWITYFSGVVQSILLRPVSDHFPILLDGGDLRSGPSSFRFEIMWLKVEGFKDLLQSWWSGFSFSGSYSYILTEKLKALKAKLKVWNKEVVGPQQRSLAMSRLNARNLAREEYKNWSLHEETLWRQKSRELWLKEGDRNTSFFHKMANVHRRRNQLAKITINGSWATEEREIKEGVVQAFQAISGHSINLEKSELIPMGRVENVEEVALEFGCKVGILPSSYVGFRLGAPLKSMVVWDEVEERFRRKQAIWRRCYDEVGIDSKELPLERRSTRAKAALSRVFAEDKGDLRKQIISGKYGVEEGGWRSKCDLEFVGTLQGFISIDCGINPGSSYFGAATEIYYMSDSEFIDTGINYDVSIEHRSRFGTPDQQLMTVRSFPEGTKNCYTLQPQQGKDNKYLIRASFMYGNYDSKNQLPEFKLYLGVNEWDAVKFNHSYDIVRKEIIHVPRTGHIDVCLVNTGSGSPFISALELRQLNNSIYSTQSGSLILFKRLDIGSTRQTVRYKDDAFDRIWEPFSRPYWKSVSASYSSDTLSDNHFKPPSKVMATAVTPADERYPLEFHWNLDNSTRQFYVYTHFAEVEELQSNQLRELYVSLNGWFWSPEPIVPGRLVPHTGFSAHSISASSELSLSIFKTHRSTLPPILNALEIYEIKQLFQSSTVQSNVDAIKKIKAVYKVKKNWQGDPCLPIEFSWNGLSCSDNSPLSPSTVSLNLSWSKLTGKIDSSFSNLTSLKSLDLSYNSLTGEVPNFLSKLPSLKTLNLSGNNLTGSVPLALIEKSRNGSLSLRLDGNLNLCKKNSCEEEEDKEKSSNNVIVPLVASIISVLVLLLGEVAALWIFKRRQQHGGMALDSMNPRLSYSEVNRITGNFKKLLDQGESAEVYLGHLSDGTEVAVKMLTPSSVLVFKQFKTEARLLTRIHHKNLVSLIGYCDEGSRMVLIYEHMAKGNLKEYLSGKKETVLSWEQRLRIAINTAQALEYLHDGCNPPIIHRDVKTENILLNEKIQAKVAAFGWSRSMPSEGGSYVSTAIVGTPGYIDPEYDKTSVPSKKTDIYSFGIVLLELISGRPAIIKITKESPCNIADWVHLVTAKGDIKMIVDPRLQGEFDPNSAQRAVETAMYCVPVSSIDRPTMSYVVVELKECLKIAIAHERTDNAEEDQGPVSIETVQARTDNVEEDHDPFGSETAHERTDDAEEDHGPLAVEAVHEVTDNAKEDQGPVGIEAAHERTVNVEENHGPVGIEAAYKRTDDAEEDHGPAAIQATQERTDNVEENHGPVGIEAAHERIDDAEEDRGPVAIEATQERTDNVEENHDPVGIEAAHERTENVEEDQGPLGIKSAMAIQESTNSYEEAKEKEEKNIVVPAVASITSFVVPSDIVVKPNEDDKTFEPKNQHLTYFEVERITDNFQKELGRGASSIVYHGHLSNGTEVAVKKLSPSSILGSKQFKTEAQLLTRVHHKNLVSLFGYCDEGSNMVLIYEYMAKGNVKAYLSGKTEAVLSWEQRLQIAIDAAQALEYLHNGCNPPIIHRDIKTENILLNEKLQAKVADFGWSKSMPAEGGSYVLTAIVGTPGYLDPEYHRSSVPNEKTDVYSFGIVLLELISGRPAIIKITKENLCNITNWVHHIIAKGDIRMIVDPRLQGEFETNSARRTIETAMSCVSFSSTERPTMSDIVVELRECLKIAMAHERTNNLEEDHDSAGIEAAMTAEESLDGNPDFHKTDSYEKAKEKEEEKKNFVGPAGRSITSVLDPSGALNNLGRSKKKLPHAKDMNNSKKLSALNRGFRKFQTEAELLTRVHHKNLVSPLGYHFESSSMTLIYEYMGPGSLRKYLSDENEAVLSWKQRIGIALDVAQGLEYLHNGCKTPIIQRDIKSANILLNEKNEKLQAKVADFGLSRSVPNEDPAYLSTVVVGTCHYLDPKYFLTAGLSEENDVYGFGIVLLELISGQPAVAKSSVGTVHLLQCVPLLLLDTGEITAIVDPRLNIERFDIYSARKLVGTAMACVKCNSPKRPIMSDVADKLKQCMNYLARTIGDAEE</sequence>
<evidence type="ECO:0000256" key="6">
    <source>
        <dbReference type="ARBA" id="ARBA00022692"/>
    </source>
</evidence>
<dbReference type="EMBL" id="CP126656">
    <property type="protein sequence ID" value="WJZ94441.1"/>
    <property type="molecule type" value="Genomic_DNA"/>
</dbReference>
<feature type="domain" description="Protein kinase" evidence="18">
    <location>
        <begin position="1528"/>
        <end position="1802"/>
    </location>
</feature>
<dbReference type="Proteomes" id="UP001227230">
    <property type="component" value="Chromosome 9"/>
</dbReference>
<dbReference type="PANTHER" id="PTHR45631:SF206">
    <property type="entry name" value="PROTEIN KINASE DOMAIN-CONTAINING PROTEIN"/>
    <property type="match status" value="1"/>
</dbReference>
<keyword evidence="12" id="KW-1133">Transmembrane helix</keyword>
<dbReference type="PROSITE" id="PS00107">
    <property type="entry name" value="PROTEIN_KINASE_ATP"/>
    <property type="match status" value="1"/>
</dbReference>
<feature type="binding site" evidence="16">
    <location>
        <position position="1557"/>
    </location>
    <ligand>
        <name>ATP</name>
        <dbReference type="ChEBI" id="CHEBI:30616"/>
    </ligand>
</feature>
<dbReference type="PRINTS" id="PR00019">
    <property type="entry name" value="LEURICHRPT"/>
</dbReference>
<evidence type="ECO:0000256" key="15">
    <source>
        <dbReference type="ARBA" id="ARBA00048679"/>
    </source>
</evidence>
<dbReference type="Gene3D" id="3.30.200.20">
    <property type="entry name" value="Phosphorylase Kinase, domain 1"/>
    <property type="match status" value="3"/>
</dbReference>
<dbReference type="Pfam" id="PF12819">
    <property type="entry name" value="Malectin_like"/>
    <property type="match status" value="1"/>
</dbReference>
<keyword evidence="5" id="KW-0808">Transferase</keyword>
<dbReference type="InterPro" id="IPR017441">
    <property type="entry name" value="Protein_kinase_ATP_BS"/>
</dbReference>
<keyword evidence="20" id="KW-1185">Reference proteome</keyword>
<feature type="domain" description="Protein kinase" evidence="18">
    <location>
        <begin position="993"/>
        <end position="1267"/>
    </location>
</feature>
<evidence type="ECO:0000256" key="16">
    <source>
        <dbReference type="PROSITE-ProRule" id="PRU10141"/>
    </source>
</evidence>
<dbReference type="SMART" id="SM00220">
    <property type="entry name" value="S_TKc"/>
    <property type="match status" value="3"/>
</dbReference>
<evidence type="ECO:0000256" key="4">
    <source>
        <dbReference type="ARBA" id="ARBA00022614"/>
    </source>
</evidence>
<keyword evidence="8" id="KW-0677">Repeat</keyword>
<keyword evidence="3" id="KW-0723">Serine/threonine-protein kinase</keyword>
<evidence type="ECO:0000256" key="9">
    <source>
        <dbReference type="ARBA" id="ARBA00022741"/>
    </source>
</evidence>
<protein>
    <recommendedName>
        <fullName evidence="2">non-specific serine/threonine protein kinase</fullName>
        <ecNumber evidence="2">2.7.11.1</ecNumber>
    </recommendedName>
</protein>
<evidence type="ECO:0000256" key="13">
    <source>
        <dbReference type="ARBA" id="ARBA00023136"/>
    </source>
</evidence>
<dbReference type="EC" id="2.7.11.1" evidence="2"/>
<comment type="catalytic activity">
    <reaction evidence="15">
        <text>L-seryl-[protein] + ATP = O-phospho-L-seryl-[protein] + ADP + H(+)</text>
        <dbReference type="Rhea" id="RHEA:17989"/>
        <dbReference type="Rhea" id="RHEA-COMP:9863"/>
        <dbReference type="Rhea" id="RHEA-COMP:11604"/>
        <dbReference type="ChEBI" id="CHEBI:15378"/>
        <dbReference type="ChEBI" id="CHEBI:29999"/>
        <dbReference type="ChEBI" id="CHEBI:30616"/>
        <dbReference type="ChEBI" id="CHEBI:83421"/>
        <dbReference type="ChEBI" id="CHEBI:456216"/>
        <dbReference type="EC" id="2.7.11.1"/>
    </reaction>
</comment>
<evidence type="ECO:0000256" key="12">
    <source>
        <dbReference type="ARBA" id="ARBA00022989"/>
    </source>
</evidence>
<comment type="subcellular location">
    <subcellularLocation>
        <location evidence="1">Membrane</location>
        <topology evidence="1">Single-pass membrane protein</topology>
    </subcellularLocation>
</comment>
<comment type="catalytic activity">
    <reaction evidence="14">
        <text>L-threonyl-[protein] + ATP = O-phospho-L-threonyl-[protein] + ADP + H(+)</text>
        <dbReference type="Rhea" id="RHEA:46608"/>
        <dbReference type="Rhea" id="RHEA-COMP:11060"/>
        <dbReference type="Rhea" id="RHEA-COMP:11605"/>
        <dbReference type="ChEBI" id="CHEBI:15378"/>
        <dbReference type="ChEBI" id="CHEBI:30013"/>
        <dbReference type="ChEBI" id="CHEBI:30616"/>
        <dbReference type="ChEBI" id="CHEBI:61977"/>
        <dbReference type="ChEBI" id="CHEBI:456216"/>
        <dbReference type="EC" id="2.7.11.1"/>
    </reaction>
</comment>
<evidence type="ECO:0000256" key="5">
    <source>
        <dbReference type="ARBA" id="ARBA00022679"/>
    </source>
</evidence>
<evidence type="ECO:0000256" key="3">
    <source>
        <dbReference type="ARBA" id="ARBA00022527"/>
    </source>
</evidence>
<keyword evidence="7" id="KW-0732">Signal</keyword>
<evidence type="ECO:0000256" key="11">
    <source>
        <dbReference type="ARBA" id="ARBA00022840"/>
    </source>
</evidence>
<dbReference type="CDD" id="cd14066">
    <property type="entry name" value="STKc_IRAK"/>
    <property type="match status" value="1"/>
</dbReference>
<feature type="region of interest" description="Disordered" evidence="17">
    <location>
        <begin position="1870"/>
        <end position="1889"/>
    </location>
</feature>
<dbReference type="PANTHER" id="PTHR45631">
    <property type="entry name" value="OS07G0107800 PROTEIN-RELATED"/>
    <property type="match status" value="1"/>
</dbReference>
<feature type="compositionally biased region" description="Basic and acidic residues" evidence="17">
    <location>
        <begin position="1303"/>
        <end position="1314"/>
    </location>
</feature>
<evidence type="ECO:0000256" key="7">
    <source>
        <dbReference type="ARBA" id="ARBA00022729"/>
    </source>
</evidence>
<evidence type="ECO:0000256" key="17">
    <source>
        <dbReference type="SAM" id="MobiDB-lite"/>
    </source>
</evidence>
<evidence type="ECO:0000259" key="18">
    <source>
        <dbReference type="PROSITE" id="PS50011"/>
    </source>
</evidence>
<dbReference type="InterPro" id="IPR000719">
    <property type="entry name" value="Prot_kinase_dom"/>
</dbReference>
<evidence type="ECO:0000256" key="10">
    <source>
        <dbReference type="ARBA" id="ARBA00022777"/>
    </source>
</evidence>
<evidence type="ECO:0000256" key="2">
    <source>
        <dbReference type="ARBA" id="ARBA00012513"/>
    </source>
</evidence>
<dbReference type="InterPro" id="IPR008271">
    <property type="entry name" value="Ser/Thr_kinase_AS"/>
</dbReference>
<dbReference type="SUPFAM" id="SSF56219">
    <property type="entry name" value="DNase I-like"/>
    <property type="match status" value="1"/>
</dbReference>
<gene>
    <name evidence="19" type="ORF">VitviT2T_013300</name>
</gene>
<dbReference type="InterPro" id="IPR001611">
    <property type="entry name" value="Leu-rich_rpt"/>
</dbReference>
<evidence type="ECO:0000256" key="14">
    <source>
        <dbReference type="ARBA" id="ARBA00047899"/>
    </source>
</evidence>
<dbReference type="Pfam" id="PF00069">
    <property type="entry name" value="Pkinase"/>
    <property type="match status" value="2"/>
</dbReference>
<evidence type="ECO:0000313" key="19">
    <source>
        <dbReference type="EMBL" id="WJZ94441.1"/>
    </source>
</evidence>
<organism evidence="19 20">
    <name type="scientific">Vitis vinifera</name>
    <name type="common">Grape</name>
    <dbReference type="NCBI Taxonomy" id="29760"/>
    <lineage>
        <taxon>Eukaryota</taxon>
        <taxon>Viridiplantae</taxon>
        <taxon>Streptophyta</taxon>
        <taxon>Embryophyta</taxon>
        <taxon>Tracheophyta</taxon>
        <taxon>Spermatophyta</taxon>
        <taxon>Magnoliopsida</taxon>
        <taxon>eudicotyledons</taxon>
        <taxon>Gunneridae</taxon>
        <taxon>Pentapetalae</taxon>
        <taxon>rosids</taxon>
        <taxon>Vitales</taxon>
        <taxon>Vitaceae</taxon>
        <taxon>Viteae</taxon>
        <taxon>Vitis</taxon>
    </lineage>
</organism>
<dbReference type="InterPro" id="IPR011009">
    <property type="entry name" value="Kinase-like_dom_sf"/>
</dbReference>
<feature type="domain" description="Protein kinase" evidence="18">
    <location>
        <begin position="1851"/>
        <end position="2148"/>
    </location>
</feature>
<dbReference type="InterPro" id="IPR036691">
    <property type="entry name" value="Endo/exonu/phosph_ase_sf"/>
</dbReference>
<dbReference type="PROSITE" id="PS00108">
    <property type="entry name" value="PROTEIN_KINASE_ST"/>
    <property type="match status" value="2"/>
</dbReference>
<proteinExistence type="predicted"/>
<keyword evidence="11 16" id="KW-0067">ATP-binding</keyword>
<dbReference type="Pfam" id="PF07714">
    <property type="entry name" value="PK_Tyr_Ser-Thr"/>
    <property type="match status" value="1"/>
</dbReference>
<evidence type="ECO:0000256" key="8">
    <source>
        <dbReference type="ARBA" id="ARBA00022737"/>
    </source>
</evidence>
<feature type="compositionally biased region" description="Polar residues" evidence="17">
    <location>
        <begin position="1870"/>
        <end position="1880"/>
    </location>
</feature>
<feature type="region of interest" description="Disordered" evidence="17">
    <location>
        <begin position="1295"/>
        <end position="1319"/>
    </location>
</feature>
<dbReference type="Gene3D" id="3.80.10.10">
    <property type="entry name" value="Ribonuclease Inhibitor"/>
    <property type="match status" value="1"/>
</dbReference>
<dbReference type="PROSITE" id="PS50011">
    <property type="entry name" value="PROTEIN_KINASE_DOM"/>
    <property type="match status" value="3"/>
</dbReference>
<keyword evidence="10" id="KW-0418">Kinase</keyword>
<keyword evidence="9 16" id="KW-0547">Nucleotide-binding</keyword>
<evidence type="ECO:0000256" key="1">
    <source>
        <dbReference type="ARBA" id="ARBA00004167"/>
    </source>
</evidence>
<name>A0ABY9CH68_VITVI</name>
<dbReference type="Gene3D" id="1.10.510.10">
    <property type="entry name" value="Transferase(Phosphotransferase) domain 1"/>
    <property type="match status" value="3"/>
</dbReference>
<accession>A0ABY9CH68</accession>
<dbReference type="SUPFAM" id="SSF52058">
    <property type="entry name" value="L domain-like"/>
    <property type="match status" value="1"/>
</dbReference>
<keyword evidence="6" id="KW-0812">Transmembrane</keyword>
<keyword evidence="13" id="KW-0472">Membrane</keyword>
<dbReference type="InterPro" id="IPR032675">
    <property type="entry name" value="LRR_dom_sf"/>
</dbReference>
<dbReference type="InterPro" id="IPR024788">
    <property type="entry name" value="Malectin-like_Carb-bd_dom"/>
</dbReference>
<reference evidence="19 20" key="1">
    <citation type="journal article" date="2023" name="Hortic Res">
        <title>The complete reference genome for grapevine (Vitis vinifera L.) genetics and breeding.</title>
        <authorList>
            <person name="Shi X."/>
            <person name="Cao S."/>
            <person name="Wang X."/>
            <person name="Huang S."/>
            <person name="Wang Y."/>
            <person name="Liu Z."/>
            <person name="Liu W."/>
            <person name="Leng X."/>
            <person name="Peng Y."/>
            <person name="Wang N."/>
            <person name="Wang Y."/>
            <person name="Ma Z."/>
            <person name="Xu X."/>
            <person name="Zhang F."/>
            <person name="Xue H."/>
            <person name="Zhong H."/>
            <person name="Wang Y."/>
            <person name="Zhang K."/>
            <person name="Velt A."/>
            <person name="Avia K."/>
            <person name="Holtgrawe D."/>
            <person name="Grimplet J."/>
            <person name="Matus J.T."/>
            <person name="Ware D."/>
            <person name="Wu X."/>
            <person name="Wang H."/>
            <person name="Liu C."/>
            <person name="Fang Y."/>
            <person name="Rustenholz C."/>
            <person name="Cheng Z."/>
            <person name="Xiao H."/>
            <person name="Zhou Y."/>
        </authorList>
    </citation>
    <scope>NUCLEOTIDE SEQUENCE [LARGE SCALE GENOMIC DNA]</scope>
    <source>
        <strain evidence="20">cv. Pinot noir / PN40024</strain>
        <tissue evidence="19">Leaf</tissue>
    </source>
</reference>